<dbReference type="Proteomes" id="UP001292094">
    <property type="component" value="Unassembled WGS sequence"/>
</dbReference>
<evidence type="ECO:0000313" key="1">
    <source>
        <dbReference type="EMBL" id="KAK4316545.1"/>
    </source>
</evidence>
<sequence>MCIDDQSVWFAASCISVAEWRMQLALDRVSCWTGSHGFRFSLAKTVAMHFCCIRGVHPDPDLFMSKLEYGCEVYSSATYARLRILDPVHQAGVYLATGAFSSSPIPSLLVDANEPPLDLHRQSFMVRCWH</sequence>
<gene>
    <name evidence="1" type="ORF">Pmani_012320</name>
</gene>
<comment type="caution">
    <text evidence="1">The sequence shown here is derived from an EMBL/GenBank/DDBJ whole genome shotgun (WGS) entry which is preliminary data.</text>
</comment>
<reference evidence="1" key="1">
    <citation type="submission" date="2023-11" db="EMBL/GenBank/DDBJ databases">
        <title>Genome assemblies of two species of porcelain crab, Petrolisthes cinctipes and Petrolisthes manimaculis (Anomura: Porcellanidae).</title>
        <authorList>
            <person name="Angst P."/>
        </authorList>
    </citation>
    <scope>NUCLEOTIDE SEQUENCE</scope>
    <source>
        <strain evidence="1">PB745_02</strain>
        <tissue evidence="1">Gill</tissue>
    </source>
</reference>
<accession>A0AAE1PXC3</accession>
<dbReference type="EMBL" id="JAWZYT010001013">
    <property type="protein sequence ID" value="KAK4316545.1"/>
    <property type="molecule type" value="Genomic_DNA"/>
</dbReference>
<dbReference type="AlphaFoldDB" id="A0AAE1PXC3"/>
<protein>
    <submittedName>
        <fullName evidence="1">Uncharacterized protein</fullName>
    </submittedName>
</protein>
<organism evidence="1 2">
    <name type="scientific">Petrolisthes manimaculis</name>
    <dbReference type="NCBI Taxonomy" id="1843537"/>
    <lineage>
        <taxon>Eukaryota</taxon>
        <taxon>Metazoa</taxon>
        <taxon>Ecdysozoa</taxon>
        <taxon>Arthropoda</taxon>
        <taxon>Crustacea</taxon>
        <taxon>Multicrustacea</taxon>
        <taxon>Malacostraca</taxon>
        <taxon>Eumalacostraca</taxon>
        <taxon>Eucarida</taxon>
        <taxon>Decapoda</taxon>
        <taxon>Pleocyemata</taxon>
        <taxon>Anomura</taxon>
        <taxon>Galatheoidea</taxon>
        <taxon>Porcellanidae</taxon>
        <taxon>Petrolisthes</taxon>
    </lineage>
</organism>
<name>A0AAE1PXC3_9EUCA</name>
<proteinExistence type="predicted"/>
<keyword evidence="2" id="KW-1185">Reference proteome</keyword>
<evidence type="ECO:0000313" key="2">
    <source>
        <dbReference type="Proteomes" id="UP001292094"/>
    </source>
</evidence>